<sequence length="117" mass="13752">MPKTFRFATPDQRMRRLEGQTQREVERKQELDLFEQRRRQEIQNQMETEKARGAELDLGQEMQFETERARGLDLDERLGQPTATPTPTPRSRVEQSLTAGRSPLLDIAKEDIARQRE</sequence>
<feature type="region of interest" description="Disordered" evidence="1">
    <location>
        <begin position="42"/>
        <end position="61"/>
    </location>
</feature>
<evidence type="ECO:0000313" key="2">
    <source>
        <dbReference type="EMBL" id="KKL17506.1"/>
    </source>
</evidence>
<comment type="caution">
    <text evidence="2">The sequence shown here is derived from an EMBL/GenBank/DDBJ whole genome shotgun (WGS) entry which is preliminary data.</text>
</comment>
<reference evidence="2" key="1">
    <citation type="journal article" date="2015" name="Nature">
        <title>Complex archaea that bridge the gap between prokaryotes and eukaryotes.</title>
        <authorList>
            <person name="Spang A."/>
            <person name="Saw J.H."/>
            <person name="Jorgensen S.L."/>
            <person name="Zaremba-Niedzwiedzka K."/>
            <person name="Martijn J."/>
            <person name="Lind A.E."/>
            <person name="van Eijk R."/>
            <person name="Schleper C."/>
            <person name="Guy L."/>
            <person name="Ettema T.J."/>
        </authorList>
    </citation>
    <scope>NUCLEOTIDE SEQUENCE</scope>
</reference>
<dbReference type="AlphaFoldDB" id="A0A0F9DIE8"/>
<feature type="non-terminal residue" evidence="2">
    <location>
        <position position="117"/>
    </location>
</feature>
<accession>A0A0F9DIE8</accession>
<name>A0A0F9DIE8_9ZZZZ</name>
<feature type="compositionally biased region" description="Basic and acidic residues" evidence="1">
    <location>
        <begin position="107"/>
        <end position="117"/>
    </location>
</feature>
<proteinExistence type="predicted"/>
<feature type="region of interest" description="Disordered" evidence="1">
    <location>
        <begin position="1"/>
        <end position="28"/>
    </location>
</feature>
<feature type="compositionally biased region" description="Basic and acidic residues" evidence="1">
    <location>
        <begin position="68"/>
        <end position="78"/>
    </location>
</feature>
<evidence type="ECO:0000256" key="1">
    <source>
        <dbReference type="SAM" id="MobiDB-lite"/>
    </source>
</evidence>
<feature type="region of interest" description="Disordered" evidence="1">
    <location>
        <begin position="68"/>
        <end position="117"/>
    </location>
</feature>
<gene>
    <name evidence="2" type="ORF">LCGC14_2484860</name>
</gene>
<dbReference type="EMBL" id="LAZR01039233">
    <property type="protein sequence ID" value="KKL17506.1"/>
    <property type="molecule type" value="Genomic_DNA"/>
</dbReference>
<feature type="compositionally biased region" description="Basic and acidic residues" evidence="1">
    <location>
        <begin position="42"/>
        <end position="55"/>
    </location>
</feature>
<organism evidence="2">
    <name type="scientific">marine sediment metagenome</name>
    <dbReference type="NCBI Taxonomy" id="412755"/>
    <lineage>
        <taxon>unclassified sequences</taxon>
        <taxon>metagenomes</taxon>
        <taxon>ecological metagenomes</taxon>
    </lineage>
</organism>
<protein>
    <submittedName>
        <fullName evidence="2">Uncharacterized protein</fullName>
    </submittedName>
</protein>
<feature type="compositionally biased region" description="Basic and acidic residues" evidence="1">
    <location>
        <begin position="12"/>
        <end position="28"/>
    </location>
</feature>